<reference evidence="1 2" key="1">
    <citation type="journal article" date="2018" name="Sci. Rep.">
        <title>Genomic signatures of local adaptation to the degree of environmental predictability in rotifers.</title>
        <authorList>
            <person name="Franch-Gras L."/>
            <person name="Hahn C."/>
            <person name="Garcia-Roger E.M."/>
            <person name="Carmona M.J."/>
            <person name="Serra M."/>
            <person name="Gomez A."/>
        </authorList>
    </citation>
    <scope>NUCLEOTIDE SEQUENCE [LARGE SCALE GENOMIC DNA]</scope>
    <source>
        <strain evidence="1">HYR1</strain>
    </source>
</reference>
<dbReference type="AlphaFoldDB" id="A0A3M7RIX9"/>
<name>A0A3M7RIX9_BRAPC</name>
<evidence type="ECO:0000313" key="1">
    <source>
        <dbReference type="EMBL" id="RNA23449.1"/>
    </source>
</evidence>
<accession>A0A3M7RIX9</accession>
<sequence length="81" mass="9612">MYTLSLIENFHYESIFAFVLAPKYAIKFCPQHNLIDYAKKRFLSGTFHSSVMMPYLNKKELIPELITKIEKNIEKNIKKNK</sequence>
<organism evidence="1 2">
    <name type="scientific">Brachionus plicatilis</name>
    <name type="common">Marine rotifer</name>
    <name type="synonym">Brachionus muelleri</name>
    <dbReference type="NCBI Taxonomy" id="10195"/>
    <lineage>
        <taxon>Eukaryota</taxon>
        <taxon>Metazoa</taxon>
        <taxon>Spiralia</taxon>
        <taxon>Gnathifera</taxon>
        <taxon>Rotifera</taxon>
        <taxon>Eurotatoria</taxon>
        <taxon>Monogononta</taxon>
        <taxon>Pseudotrocha</taxon>
        <taxon>Ploima</taxon>
        <taxon>Brachionidae</taxon>
        <taxon>Brachionus</taxon>
    </lineage>
</organism>
<comment type="caution">
    <text evidence="1">The sequence shown here is derived from an EMBL/GenBank/DDBJ whole genome shotgun (WGS) entry which is preliminary data.</text>
</comment>
<protein>
    <submittedName>
        <fullName evidence="1">Uncharacterized protein</fullName>
    </submittedName>
</protein>
<dbReference type="Proteomes" id="UP000276133">
    <property type="component" value="Unassembled WGS sequence"/>
</dbReference>
<gene>
    <name evidence="1" type="ORF">BpHYR1_052872</name>
</gene>
<dbReference type="EMBL" id="REGN01003291">
    <property type="protein sequence ID" value="RNA23449.1"/>
    <property type="molecule type" value="Genomic_DNA"/>
</dbReference>
<keyword evidence="2" id="KW-1185">Reference proteome</keyword>
<proteinExistence type="predicted"/>
<evidence type="ECO:0000313" key="2">
    <source>
        <dbReference type="Proteomes" id="UP000276133"/>
    </source>
</evidence>